<feature type="chain" id="PRO_5023089878" description="TolC family protein" evidence="2">
    <location>
        <begin position="29"/>
        <end position="350"/>
    </location>
</feature>
<evidence type="ECO:0000256" key="2">
    <source>
        <dbReference type="SAM" id="SignalP"/>
    </source>
</evidence>
<feature type="coiled-coil region" evidence="1">
    <location>
        <begin position="92"/>
        <end position="183"/>
    </location>
</feature>
<keyword evidence="1" id="KW-0175">Coiled coil</keyword>
<evidence type="ECO:0000313" key="4">
    <source>
        <dbReference type="Proteomes" id="UP000316882"/>
    </source>
</evidence>
<dbReference type="EMBL" id="BJMH01000048">
    <property type="protein sequence ID" value="GEB35641.1"/>
    <property type="molecule type" value="Genomic_DNA"/>
</dbReference>
<sequence length="350" mass="39158">MKSRLSNHLYSTTLVAALLAGNTHLAMAAPAVVAAAEQTQTAPLSLHGAIEQALKTSIDLELLQIDYDVTEYETLYTLREKAAIQLENVNTLDDAKKKYEDAAKARKDLALSEVTLKTSKNNLQLQVQKAYFEVSSLEEKIKLQKQSIQRQYWSENDEAKEKLSALETSYKQALAKLNDLLNEKKDKSWRLETRELSAPLVATLEEAKAQAYKKRPDMMKAVAEKDFAEVKVNYTKDYTPISTYKGKVAVKQLRKSDLVLERLKQKVDQEVADSFEKVAAAKKALAESVLAKNEAAKQYQQALSDYTSQKAALKDLIEKEASLFAAETKASESLYQYNLAVSTLDQSIGF</sequence>
<dbReference type="AlphaFoldDB" id="A0A4Y3PX85"/>
<protein>
    <recommendedName>
        <fullName evidence="5">TolC family protein</fullName>
    </recommendedName>
</protein>
<dbReference type="STRING" id="54914.AV540_25745"/>
<accession>A0A4Y3PX85</accession>
<dbReference type="Proteomes" id="UP000316882">
    <property type="component" value="Unassembled WGS sequence"/>
</dbReference>
<dbReference type="SUPFAM" id="SSF56954">
    <property type="entry name" value="Outer membrane efflux proteins (OEP)"/>
    <property type="match status" value="1"/>
</dbReference>
<evidence type="ECO:0000256" key="1">
    <source>
        <dbReference type="SAM" id="Coils"/>
    </source>
</evidence>
<evidence type="ECO:0008006" key="5">
    <source>
        <dbReference type="Google" id="ProtNLM"/>
    </source>
</evidence>
<dbReference type="RefSeq" id="WP_122962719.1">
    <property type="nucleotide sequence ID" value="NZ_BJMH01000048.1"/>
</dbReference>
<feature type="signal peptide" evidence="2">
    <location>
        <begin position="1"/>
        <end position="28"/>
    </location>
</feature>
<keyword evidence="2" id="KW-0732">Signal</keyword>
<dbReference type="Gene3D" id="1.20.1600.10">
    <property type="entry name" value="Outer membrane efflux proteins (OEP)"/>
    <property type="match status" value="2"/>
</dbReference>
<comment type="caution">
    <text evidence="3">The sequence shown here is derived from an EMBL/GenBank/DDBJ whole genome shotgun (WGS) entry which is preliminary data.</text>
</comment>
<proteinExistence type="predicted"/>
<reference evidence="3 4" key="1">
    <citation type="submission" date="2019-06" db="EMBL/GenBank/DDBJ databases">
        <title>Whole genome shotgun sequence of Brevibacillus parabrevis NBRC 12334.</title>
        <authorList>
            <person name="Hosoyama A."/>
            <person name="Uohara A."/>
            <person name="Ohji S."/>
            <person name="Ichikawa N."/>
        </authorList>
    </citation>
    <scope>NUCLEOTIDE SEQUENCE [LARGE SCALE GENOMIC DNA]</scope>
    <source>
        <strain evidence="3 4">NBRC 12334</strain>
    </source>
</reference>
<evidence type="ECO:0000313" key="3">
    <source>
        <dbReference type="EMBL" id="GEB35641.1"/>
    </source>
</evidence>
<organism evidence="3 4">
    <name type="scientific">Brevibacillus parabrevis</name>
    <dbReference type="NCBI Taxonomy" id="54914"/>
    <lineage>
        <taxon>Bacteria</taxon>
        <taxon>Bacillati</taxon>
        <taxon>Bacillota</taxon>
        <taxon>Bacilli</taxon>
        <taxon>Bacillales</taxon>
        <taxon>Paenibacillaceae</taxon>
        <taxon>Brevibacillus</taxon>
    </lineage>
</organism>
<keyword evidence="4" id="KW-1185">Reference proteome</keyword>
<gene>
    <name evidence="3" type="ORF">BPA01_52210</name>
</gene>
<name>A0A4Y3PX85_BREPA</name>